<proteinExistence type="predicted"/>
<organism evidence="1 2">
    <name type="scientific">Sphingomonas lacunae</name>
    <dbReference type="NCBI Taxonomy" id="2698828"/>
    <lineage>
        <taxon>Bacteria</taxon>
        <taxon>Pseudomonadati</taxon>
        <taxon>Pseudomonadota</taxon>
        <taxon>Alphaproteobacteria</taxon>
        <taxon>Sphingomonadales</taxon>
        <taxon>Sphingomonadaceae</taxon>
        <taxon>Sphingomonas</taxon>
    </lineage>
</organism>
<dbReference type="AlphaFoldDB" id="A0A6M4AXU2"/>
<accession>A0A6M4AXU2</accession>
<dbReference type="EMBL" id="CP053015">
    <property type="protein sequence ID" value="QJQ33576.1"/>
    <property type="molecule type" value="Genomic_DNA"/>
</dbReference>
<keyword evidence="2" id="KW-1185">Reference proteome</keyword>
<dbReference type="KEGG" id="slan:GV829_04920"/>
<dbReference type="Proteomes" id="UP000503018">
    <property type="component" value="Chromosome"/>
</dbReference>
<evidence type="ECO:0000313" key="1">
    <source>
        <dbReference type="EMBL" id="QJQ33576.1"/>
    </source>
</evidence>
<protein>
    <submittedName>
        <fullName evidence="1">DUF1491 family protein</fullName>
    </submittedName>
</protein>
<gene>
    <name evidence="1" type="ORF">GV829_04920</name>
</gene>
<evidence type="ECO:0000313" key="2">
    <source>
        <dbReference type="Proteomes" id="UP000503018"/>
    </source>
</evidence>
<reference evidence="1 2" key="1">
    <citation type="submission" date="2020-01" db="EMBL/GenBank/DDBJ databases">
        <title>Sphingomonas sp. strain CSW-10.</title>
        <authorList>
            <person name="Chen W.-M."/>
        </authorList>
    </citation>
    <scope>NUCLEOTIDE SEQUENCE [LARGE SCALE GENOMIC DNA]</scope>
    <source>
        <strain evidence="1 2">CSW-10</strain>
    </source>
</reference>
<dbReference type="Pfam" id="PF07372">
    <property type="entry name" value="DUF1491"/>
    <property type="match status" value="1"/>
</dbReference>
<dbReference type="InterPro" id="IPR009964">
    <property type="entry name" value="DUF1491"/>
</dbReference>
<dbReference type="Gene3D" id="3.40.1530.20">
    <property type="entry name" value="Protein of unknown function (DUF1491)"/>
    <property type="match status" value="1"/>
</dbReference>
<name>A0A6M4AXU2_9SPHN</name>
<sequence length="105" mass="11677">MLVSAMIRRVQAAGGFAAIIQRGDDQAGAIWVECADRGQTQLLLERTTGFDGTDQWRVADPDPAVDAERYRERMERRRRSDPDLWVVELDIADAARFAAETIGAA</sequence>